<reference evidence="4" key="3">
    <citation type="journal article" date="2005" name="Nature">
        <title>The map-based sequence of the rice genome.</title>
        <authorList>
            <consortium name="International rice genome sequencing project (IRGSP)"/>
            <person name="Matsumoto T."/>
            <person name="Wu J."/>
            <person name="Kanamori H."/>
            <person name="Katayose Y."/>
            <person name="Fujisawa M."/>
            <person name="Namiki N."/>
            <person name="Mizuno H."/>
            <person name="Yamamoto K."/>
            <person name="Antonio B.A."/>
            <person name="Baba T."/>
            <person name="Sakata K."/>
            <person name="Nagamura Y."/>
            <person name="Aoki H."/>
            <person name="Arikawa K."/>
            <person name="Arita K."/>
            <person name="Bito T."/>
            <person name="Chiden Y."/>
            <person name="Fujitsuka N."/>
            <person name="Fukunaka R."/>
            <person name="Hamada M."/>
            <person name="Harada C."/>
            <person name="Hayashi A."/>
            <person name="Hijishita S."/>
            <person name="Honda M."/>
            <person name="Hosokawa S."/>
            <person name="Ichikawa Y."/>
            <person name="Idonuma A."/>
            <person name="Iijima M."/>
            <person name="Ikeda M."/>
            <person name="Ikeno M."/>
            <person name="Ito K."/>
            <person name="Ito S."/>
            <person name="Ito T."/>
            <person name="Ito Y."/>
            <person name="Ito Y."/>
            <person name="Iwabuchi A."/>
            <person name="Kamiya K."/>
            <person name="Karasawa W."/>
            <person name="Kurita K."/>
            <person name="Katagiri S."/>
            <person name="Kikuta A."/>
            <person name="Kobayashi H."/>
            <person name="Kobayashi N."/>
            <person name="Machita K."/>
            <person name="Maehara T."/>
            <person name="Masukawa M."/>
            <person name="Mizubayashi T."/>
            <person name="Mukai Y."/>
            <person name="Nagasaki H."/>
            <person name="Nagata Y."/>
            <person name="Naito S."/>
            <person name="Nakashima M."/>
            <person name="Nakama Y."/>
            <person name="Nakamichi Y."/>
            <person name="Nakamura M."/>
            <person name="Meguro A."/>
            <person name="Negishi M."/>
            <person name="Ohta I."/>
            <person name="Ohta T."/>
            <person name="Okamoto M."/>
            <person name="Ono N."/>
            <person name="Saji S."/>
            <person name="Sakaguchi M."/>
            <person name="Sakai K."/>
            <person name="Shibata M."/>
            <person name="Shimokawa T."/>
            <person name="Song J."/>
            <person name="Takazaki Y."/>
            <person name="Terasawa K."/>
            <person name="Tsugane M."/>
            <person name="Tsuji K."/>
            <person name="Ueda S."/>
            <person name="Waki K."/>
            <person name="Yamagata H."/>
            <person name="Yamamoto M."/>
            <person name="Yamamoto S."/>
            <person name="Yamane H."/>
            <person name="Yoshiki S."/>
            <person name="Yoshihara R."/>
            <person name="Yukawa K."/>
            <person name="Zhong H."/>
            <person name="Yano M."/>
            <person name="Yuan Q."/>
            <person name="Ouyang S."/>
            <person name="Liu J."/>
            <person name="Jones K.M."/>
            <person name="Gansberger K."/>
            <person name="Moffat K."/>
            <person name="Hill J."/>
            <person name="Bera J."/>
            <person name="Fadrosh D."/>
            <person name="Jin S."/>
            <person name="Johri S."/>
            <person name="Kim M."/>
            <person name="Overton L."/>
            <person name="Reardon M."/>
            <person name="Tsitrin T."/>
            <person name="Vuong H."/>
            <person name="Weaver B."/>
            <person name="Ciecko A."/>
            <person name="Tallon L."/>
            <person name="Jackson J."/>
            <person name="Pai G."/>
            <person name="Aken S.V."/>
            <person name="Utterback T."/>
            <person name="Reidmuller S."/>
            <person name="Feldblyum T."/>
            <person name="Hsiao J."/>
            <person name="Zismann V."/>
            <person name="Iobst S."/>
            <person name="de Vazeille A.R."/>
            <person name="Buell C.R."/>
            <person name="Ying K."/>
            <person name="Li Y."/>
            <person name="Lu T."/>
            <person name="Huang Y."/>
            <person name="Zhao Q."/>
            <person name="Feng Q."/>
            <person name="Zhang L."/>
            <person name="Zhu J."/>
            <person name="Weng Q."/>
            <person name="Mu J."/>
            <person name="Lu Y."/>
            <person name="Fan D."/>
            <person name="Liu Y."/>
            <person name="Guan J."/>
            <person name="Zhang Y."/>
            <person name="Yu S."/>
            <person name="Liu X."/>
            <person name="Zhang Y."/>
            <person name="Hong G."/>
            <person name="Han B."/>
            <person name="Choisne N."/>
            <person name="Demange N."/>
            <person name="Orjeda G."/>
            <person name="Samain S."/>
            <person name="Cattolico L."/>
            <person name="Pelletier E."/>
            <person name="Couloux A."/>
            <person name="Segurens B."/>
            <person name="Wincker P."/>
            <person name="D'Hont A."/>
            <person name="Scarpelli C."/>
            <person name="Weissenbach J."/>
            <person name="Salanoubat M."/>
            <person name="Quetier F."/>
            <person name="Yu Y."/>
            <person name="Kim H.R."/>
            <person name="Rambo T."/>
            <person name="Currie J."/>
            <person name="Collura K."/>
            <person name="Luo M."/>
            <person name="Yang T."/>
            <person name="Ammiraju J.S.S."/>
            <person name="Engler F."/>
            <person name="Soderlund C."/>
            <person name="Wing R.A."/>
            <person name="Palmer L.E."/>
            <person name="de la Bastide M."/>
            <person name="Spiegel L."/>
            <person name="Nascimento L."/>
            <person name="Zutavern T."/>
            <person name="O'Shaughnessy A."/>
            <person name="Dike S."/>
            <person name="Dedhia N."/>
            <person name="Preston R."/>
            <person name="Balija V."/>
            <person name="McCombie W.R."/>
            <person name="Chow T."/>
            <person name="Chen H."/>
            <person name="Chung M."/>
            <person name="Chen C."/>
            <person name="Shaw J."/>
            <person name="Wu H."/>
            <person name="Hsiao K."/>
            <person name="Chao Y."/>
            <person name="Chu M."/>
            <person name="Cheng C."/>
            <person name="Hour A."/>
            <person name="Lee P."/>
            <person name="Lin S."/>
            <person name="Lin Y."/>
            <person name="Liou J."/>
            <person name="Liu S."/>
            <person name="Hsing Y."/>
            <person name="Raghuvanshi S."/>
            <person name="Mohanty A."/>
            <person name="Bharti A.K."/>
            <person name="Gaur A."/>
            <person name="Gupta V."/>
            <person name="Kumar D."/>
            <person name="Ravi V."/>
            <person name="Vij S."/>
            <person name="Kapur A."/>
            <person name="Khurana P."/>
            <person name="Khurana P."/>
            <person name="Khurana J.P."/>
            <person name="Tyagi A.K."/>
            <person name="Gaikwad K."/>
            <person name="Singh A."/>
            <person name="Dalal V."/>
            <person name="Srivastava S."/>
            <person name="Dixit A."/>
            <person name="Pal A.K."/>
            <person name="Ghazi I.A."/>
            <person name="Yadav M."/>
            <person name="Pandit A."/>
            <person name="Bhargava A."/>
            <person name="Sureshbabu K."/>
            <person name="Batra K."/>
            <person name="Sharma T.R."/>
            <person name="Mohapatra T."/>
            <person name="Singh N.K."/>
            <person name="Messing J."/>
            <person name="Nelson A.B."/>
            <person name="Fuks G."/>
            <person name="Kavchok S."/>
            <person name="Keizer G."/>
            <person name="Linton E."/>
            <person name="Llaca V."/>
            <person name="Song R."/>
            <person name="Tanyolac B."/>
            <person name="Young S."/>
            <person name="Ho-Il K."/>
            <person name="Hahn J.H."/>
            <person name="Sangsakoo G."/>
            <person name="Vanavichit A."/>
            <person name="de Mattos Luiz.A.T."/>
            <person name="Zimmer P.D."/>
            <person name="Malone G."/>
            <person name="Dellagostin O."/>
            <person name="de Oliveira A.C."/>
            <person name="Bevan M."/>
            <person name="Bancroft I."/>
            <person name="Minx P."/>
            <person name="Cordum H."/>
            <person name="Wilson R."/>
            <person name="Cheng Z."/>
            <person name="Jin W."/>
            <person name="Jiang J."/>
            <person name="Leong S.A."/>
            <person name="Iwama H."/>
            <person name="Gojobori T."/>
            <person name="Itoh T."/>
            <person name="Niimura Y."/>
            <person name="Fujii Y."/>
            <person name="Habara T."/>
            <person name="Sakai H."/>
            <person name="Sato Y."/>
            <person name="Wilson G."/>
            <person name="Kumar K."/>
            <person name="McCouch S."/>
            <person name="Juretic N."/>
            <person name="Hoen D."/>
            <person name="Wright S."/>
            <person name="Bruskiewich R."/>
            <person name="Bureau T."/>
            <person name="Miyao A."/>
            <person name="Hirochika H."/>
            <person name="Nishikawa T."/>
            <person name="Kadowaki K."/>
            <person name="Sugiura M."/>
            <person name="Burr B."/>
            <person name="Sasaki T."/>
        </authorList>
    </citation>
    <scope>NUCLEOTIDE SEQUENCE [LARGE SCALE GENOMIC DNA]</scope>
    <source>
        <strain evidence="4">cv. Nipponbare</strain>
    </source>
</reference>
<gene>
    <name evidence="2" type="primary">B1027A11.105</name>
    <name evidence="3" type="ORF">OJ1014_E02.32</name>
</gene>
<accession>Q7EYJ7</accession>
<evidence type="ECO:0000313" key="4">
    <source>
        <dbReference type="Proteomes" id="UP000000763"/>
    </source>
</evidence>
<dbReference type="EMBL" id="AP005464">
    <property type="protein sequence ID" value="BAD03610.1"/>
    <property type="molecule type" value="Genomic_DNA"/>
</dbReference>
<dbReference type="Proteomes" id="UP000000763">
    <property type="component" value="Chromosome 8"/>
</dbReference>
<protein>
    <submittedName>
        <fullName evidence="2">Uncharacterized protein</fullName>
    </submittedName>
</protein>
<reference evidence="4" key="4">
    <citation type="journal article" date="2008" name="Nucleic Acids Res.">
        <title>The rice annotation project database (RAP-DB): 2008 update.</title>
        <authorList>
            <consortium name="The rice annotation project (RAP)"/>
        </authorList>
    </citation>
    <scope>GENOME REANNOTATION</scope>
    <source>
        <strain evidence="4">cv. Nipponbare</strain>
    </source>
</reference>
<reference evidence="2" key="1">
    <citation type="submission" date="2002-06" db="EMBL/GenBank/DDBJ databases">
        <title>Oryza sativa nipponbare(GA3) genomic DNA, chromosome 8, BAC clone:B1027A11.</title>
        <authorList>
            <person name="Sasaki T."/>
            <person name="Matsumoto T."/>
            <person name="Katayose Y."/>
        </authorList>
    </citation>
    <scope>NUCLEOTIDE SEQUENCE</scope>
</reference>
<reference evidence="3" key="2">
    <citation type="submission" date="2002-08" db="EMBL/GenBank/DDBJ databases">
        <title>Oryza sativa nipponbare(GA3) genomic DNA, chromosome 8, BAC clone:OJ1014_E02.</title>
        <authorList>
            <person name="Sasaki T."/>
            <person name="Matsumoto T."/>
            <person name="Katayose Y."/>
        </authorList>
    </citation>
    <scope>NUCLEOTIDE SEQUENCE</scope>
</reference>
<evidence type="ECO:0000313" key="2">
    <source>
        <dbReference type="EMBL" id="BAD03610.1"/>
    </source>
</evidence>
<feature type="signal peptide" evidence="1">
    <location>
        <begin position="1"/>
        <end position="27"/>
    </location>
</feature>
<keyword evidence="1" id="KW-0732">Signal</keyword>
<dbReference type="EMBL" id="AP005628">
    <property type="protein sequence ID" value="BAD03825.1"/>
    <property type="molecule type" value="Genomic_DNA"/>
</dbReference>
<feature type="chain" id="PRO_5010143344" evidence="1">
    <location>
        <begin position="28"/>
        <end position="113"/>
    </location>
</feature>
<evidence type="ECO:0000256" key="1">
    <source>
        <dbReference type="SAM" id="SignalP"/>
    </source>
</evidence>
<organism evidence="2 4">
    <name type="scientific">Oryza sativa subsp. japonica</name>
    <name type="common">Rice</name>
    <dbReference type="NCBI Taxonomy" id="39947"/>
    <lineage>
        <taxon>Eukaryota</taxon>
        <taxon>Viridiplantae</taxon>
        <taxon>Streptophyta</taxon>
        <taxon>Embryophyta</taxon>
        <taxon>Tracheophyta</taxon>
        <taxon>Spermatophyta</taxon>
        <taxon>Magnoliopsida</taxon>
        <taxon>Liliopsida</taxon>
        <taxon>Poales</taxon>
        <taxon>Poaceae</taxon>
        <taxon>BOP clade</taxon>
        <taxon>Oryzoideae</taxon>
        <taxon>Oryzeae</taxon>
        <taxon>Oryzinae</taxon>
        <taxon>Oryza</taxon>
        <taxon>Oryza sativa</taxon>
    </lineage>
</organism>
<name>Q7EYJ7_ORYSJ</name>
<sequence length="113" mass="11942">MASAAAKIAVVCLVVLSVGQSMMMTAAATTAATGATTCNCDTSGCYNCMLDVVTNWCKGRDFNWMVFTACLIKYSKENQCFSKEPGSSRGCVGKSLARLCARKMLGGRGRSQS</sequence>
<proteinExistence type="predicted"/>
<evidence type="ECO:0000313" key="3">
    <source>
        <dbReference type="EMBL" id="BAD03825.1"/>
    </source>
</evidence>
<dbReference type="AlphaFoldDB" id="Q7EYJ7"/>